<proteinExistence type="predicted"/>
<dbReference type="RefSeq" id="WP_190175647.1">
    <property type="nucleotide sequence ID" value="NZ_BMVF01000001.1"/>
</dbReference>
<dbReference type="Proteomes" id="UP000608955">
    <property type="component" value="Unassembled WGS sequence"/>
</dbReference>
<organism evidence="1 2">
    <name type="scientific">Streptomyces naganishii JCM 4654</name>
    <dbReference type="NCBI Taxonomy" id="1306179"/>
    <lineage>
        <taxon>Bacteria</taxon>
        <taxon>Bacillati</taxon>
        <taxon>Actinomycetota</taxon>
        <taxon>Actinomycetes</taxon>
        <taxon>Kitasatosporales</taxon>
        <taxon>Streptomycetaceae</taxon>
        <taxon>Streptomyces</taxon>
    </lineage>
</organism>
<keyword evidence="2" id="KW-1185">Reference proteome</keyword>
<evidence type="ECO:0000313" key="1">
    <source>
        <dbReference type="EMBL" id="GHD83838.1"/>
    </source>
</evidence>
<accession>A0A919CT04</accession>
<protein>
    <submittedName>
        <fullName evidence="1">Uncharacterized protein</fullName>
    </submittedName>
</protein>
<comment type="caution">
    <text evidence="1">The sequence shown here is derived from an EMBL/GenBank/DDBJ whole genome shotgun (WGS) entry which is preliminary data.</text>
</comment>
<reference evidence="1" key="2">
    <citation type="submission" date="2020-09" db="EMBL/GenBank/DDBJ databases">
        <authorList>
            <person name="Sun Q."/>
            <person name="Ohkuma M."/>
        </authorList>
    </citation>
    <scope>NUCLEOTIDE SEQUENCE</scope>
    <source>
        <strain evidence="1">JCM 4654</strain>
    </source>
</reference>
<evidence type="ECO:0000313" key="2">
    <source>
        <dbReference type="Proteomes" id="UP000608955"/>
    </source>
</evidence>
<dbReference type="EMBL" id="BMVF01000001">
    <property type="protein sequence ID" value="GHD83838.1"/>
    <property type="molecule type" value="Genomic_DNA"/>
</dbReference>
<reference evidence="1" key="1">
    <citation type="journal article" date="2014" name="Int. J. Syst. Evol. Microbiol.">
        <title>Complete genome sequence of Corynebacterium casei LMG S-19264T (=DSM 44701T), isolated from a smear-ripened cheese.</title>
        <authorList>
            <consortium name="US DOE Joint Genome Institute (JGI-PGF)"/>
            <person name="Walter F."/>
            <person name="Albersmeier A."/>
            <person name="Kalinowski J."/>
            <person name="Ruckert C."/>
        </authorList>
    </citation>
    <scope>NUCLEOTIDE SEQUENCE</scope>
    <source>
        <strain evidence="1">JCM 4654</strain>
    </source>
</reference>
<name>A0A919CT04_9ACTN</name>
<dbReference type="AlphaFoldDB" id="A0A919CT04"/>
<sequence length="278" mass="31243">MALAAESFAGRLVAVISRRAPAFRRPSPPAREGLAPRREQFPLARSTYEAALADYEKYVRHLAELRDVAAELSVRERLRSRDAVQALRSAFTQFMEPVDELSHLNLTPYASSEQYRHRTAVSLRSAAQALVLRKQINDEVLALLDSHPGTGLRHLFESLLITTDLLTLSLDSCAVSLNGPRLMGSAPRLTRVGMTIARARVTVTIVSDLLNEISDDYGGADMRDVDLDDVDLSWLRWDEETQWPPTWATRIRRMSIEMSPGHWVVQPIDTNEDVELLV</sequence>
<gene>
    <name evidence="1" type="ORF">GCM10010508_01060</name>
</gene>